<dbReference type="OrthoDB" id="2087617at2"/>
<proteinExistence type="predicted"/>
<keyword evidence="2" id="KW-1185">Reference proteome</keyword>
<evidence type="ECO:0000313" key="2">
    <source>
        <dbReference type="Proteomes" id="UP000095256"/>
    </source>
</evidence>
<accession>A0A1E5KY44</accession>
<name>A0A1E5KY44_9ENTE</name>
<gene>
    <name evidence="1" type="ORF">BCR26_11875</name>
</gene>
<evidence type="ECO:0000313" key="1">
    <source>
        <dbReference type="EMBL" id="OEH82775.1"/>
    </source>
</evidence>
<dbReference type="Pfam" id="PF06304">
    <property type="entry name" value="DUF1048"/>
    <property type="match status" value="1"/>
</dbReference>
<dbReference type="Proteomes" id="UP000095256">
    <property type="component" value="Unassembled WGS sequence"/>
</dbReference>
<dbReference type="EMBL" id="MIEK01000016">
    <property type="protein sequence ID" value="OEH82775.1"/>
    <property type="molecule type" value="Genomic_DNA"/>
</dbReference>
<protein>
    <submittedName>
        <fullName evidence="1">Cytoplasmic protein</fullName>
    </submittedName>
</protein>
<dbReference type="STRING" id="762845.BCR26_11875"/>
<sequence>MKSVKQWSKDGLDSLKTIKQDKAEYKAFLERVKKLPKDYRIVYEEITKFLWQFSSGDGMDMVDLNQDLLEFFEESAAAGIPVLELIGGDVGAFAENTLHEYQAKTWIDSQKTKMNQRVAKKLEP</sequence>
<dbReference type="Gene3D" id="1.10.1900.10">
    <property type="entry name" value="c-terminal domain of poly(a) binding protein"/>
    <property type="match status" value="1"/>
</dbReference>
<dbReference type="InterPro" id="IPR008316">
    <property type="entry name" value="UCP029876"/>
</dbReference>
<dbReference type="AlphaFoldDB" id="A0A1E5KY44"/>
<comment type="caution">
    <text evidence="1">The sequence shown here is derived from an EMBL/GenBank/DDBJ whole genome shotgun (WGS) entry which is preliminary data.</text>
</comment>
<dbReference type="SUPFAM" id="SSF158560">
    <property type="entry name" value="BH3980-like"/>
    <property type="match status" value="1"/>
</dbReference>
<organism evidence="1 2">
    <name type="scientific">Enterococcus rivorum</name>
    <dbReference type="NCBI Taxonomy" id="762845"/>
    <lineage>
        <taxon>Bacteria</taxon>
        <taxon>Bacillati</taxon>
        <taxon>Bacillota</taxon>
        <taxon>Bacilli</taxon>
        <taxon>Lactobacillales</taxon>
        <taxon>Enterococcaceae</taxon>
        <taxon>Enterococcus</taxon>
    </lineage>
</organism>
<reference evidence="1 2" key="1">
    <citation type="submission" date="2016-09" db="EMBL/GenBank/DDBJ databases">
        <authorList>
            <person name="Capua I."/>
            <person name="De Benedictis P."/>
            <person name="Joannis T."/>
            <person name="Lombin L.H."/>
            <person name="Cattoli G."/>
        </authorList>
    </citation>
    <scope>NUCLEOTIDE SEQUENCE [LARGE SCALE GENOMIC DNA]</scope>
    <source>
        <strain evidence="1 2">LMG 25899</strain>
    </source>
</reference>